<protein>
    <submittedName>
        <fullName evidence="1">Uncharacterized protein</fullName>
    </submittedName>
</protein>
<dbReference type="EMBL" id="VSSQ01005770">
    <property type="protein sequence ID" value="MPM30374.1"/>
    <property type="molecule type" value="Genomic_DNA"/>
</dbReference>
<reference evidence="1" key="1">
    <citation type="submission" date="2019-08" db="EMBL/GenBank/DDBJ databases">
        <authorList>
            <person name="Kucharzyk K."/>
            <person name="Murdoch R.W."/>
            <person name="Higgins S."/>
            <person name="Loffler F."/>
        </authorList>
    </citation>
    <scope>NUCLEOTIDE SEQUENCE</scope>
</reference>
<dbReference type="AlphaFoldDB" id="A0A644YWI1"/>
<evidence type="ECO:0000313" key="1">
    <source>
        <dbReference type="EMBL" id="MPM30374.1"/>
    </source>
</evidence>
<comment type="caution">
    <text evidence="1">The sequence shown here is derived from an EMBL/GenBank/DDBJ whole genome shotgun (WGS) entry which is preliminary data.</text>
</comment>
<organism evidence="1">
    <name type="scientific">bioreactor metagenome</name>
    <dbReference type="NCBI Taxonomy" id="1076179"/>
    <lineage>
        <taxon>unclassified sequences</taxon>
        <taxon>metagenomes</taxon>
        <taxon>ecological metagenomes</taxon>
    </lineage>
</organism>
<name>A0A644YWI1_9ZZZZ</name>
<proteinExistence type="predicted"/>
<gene>
    <name evidence="1" type="ORF">SDC9_76922</name>
</gene>
<sequence>MGGADFHAFAAADAKFRDHRGTGVHDADGFAVAVPDAFVAVLTFVFDGVYRKLAVHCDVPPV</sequence>
<accession>A0A644YWI1</accession>